<feature type="domain" description="Multidrug resistance protein MdtA-like barrel-sandwich hybrid" evidence="6">
    <location>
        <begin position="50"/>
        <end position="247"/>
    </location>
</feature>
<keyword evidence="2" id="KW-0812">Transmembrane</keyword>
<evidence type="ECO:0000313" key="9">
    <source>
        <dbReference type="Proteomes" id="UP000587991"/>
    </source>
</evidence>
<keyword evidence="9" id="KW-1185">Reference proteome</keyword>
<evidence type="ECO:0000256" key="4">
    <source>
        <dbReference type="ARBA" id="ARBA00023136"/>
    </source>
</evidence>
<evidence type="ECO:0000256" key="2">
    <source>
        <dbReference type="ARBA" id="ARBA00022692"/>
    </source>
</evidence>
<dbReference type="EMBL" id="JABAIM010000005">
    <property type="protein sequence ID" value="NLR76763.1"/>
    <property type="molecule type" value="Genomic_DNA"/>
</dbReference>
<dbReference type="Gene3D" id="1.10.287.470">
    <property type="entry name" value="Helix hairpin bin"/>
    <property type="match status" value="1"/>
</dbReference>
<evidence type="ECO:0000256" key="5">
    <source>
        <dbReference type="SAM" id="Coils"/>
    </source>
</evidence>
<evidence type="ECO:0000259" key="6">
    <source>
        <dbReference type="Pfam" id="PF25917"/>
    </source>
</evidence>
<protein>
    <submittedName>
        <fullName evidence="8">HlyD family secretion protein</fullName>
    </submittedName>
</protein>
<comment type="caution">
    <text evidence="8">The sequence shown here is derived from an EMBL/GenBank/DDBJ whole genome shotgun (WGS) entry which is preliminary data.</text>
</comment>
<evidence type="ECO:0000256" key="1">
    <source>
        <dbReference type="ARBA" id="ARBA00004167"/>
    </source>
</evidence>
<proteinExistence type="predicted"/>
<dbReference type="SUPFAM" id="SSF111369">
    <property type="entry name" value="HlyD-like secretion proteins"/>
    <property type="match status" value="3"/>
</dbReference>
<dbReference type="InterPro" id="IPR058792">
    <property type="entry name" value="Beta-barrel_RND_2"/>
</dbReference>
<gene>
    <name evidence="8" type="ORF">HF682_16465</name>
</gene>
<evidence type="ECO:0000259" key="7">
    <source>
        <dbReference type="Pfam" id="PF25954"/>
    </source>
</evidence>
<dbReference type="Proteomes" id="UP000587991">
    <property type="component" value="Unassembled WGS sequence"/>
</dbReference>
<evidence type="ECO:0000256" key="3">
    <source>
        <dbReference type="ARBA" id="ARBA00022989"/>
    </source>
</evidence>
<dbReference type="InterPro" id="IPR058625">
    <property type="entry name" value="MdtA-like_BSH"/>
</dbReference>
<accession>A0A847SAL0</accession>
<dbReference type="Pfam" id="PF25917">
    <property type="entry name" value="BSH_RND"/>
    <property type="match status" value="1"/>
</dbReference>
<dbReference type="GO" id="GO:0055085">
    <property type="term" value="P:transmembrane transport"/>
    <property type="evidence" value="ECO:0007669"/>
    <property type="project" value="InterPro"/>
</dbReference>
<dbReference type="InterPro" id="IPR050739">
    <property type="entry name" value="MFP"/>
</dbReference>
<dbReference type="Gene3D" id="2.40.50.100">
    <property type="match status" value="1"/>
</dbReference>
<dbReference type="Pfam" id="PF25954">
    <property type="entry name" value="Beta-barrel_RND_2"/>
    <property type="match status" value="1"/>
</dbReference>
<dbReference type="RefSeq" id="WP_168878441.1">
    <property type="nucleotide sequence ID" value="NZ_JABAIM010000005.1"/>
</dbReference>
<dbReference type="PANTHER" id="PTHR30386:SF26">
    <property type="entry name" value="TRANSPORT PROTEIN COMB"/>
    <property type="match status" value="1"/>
</dbReference>
<keyword evidence="5" id="KW-0175">Coiled coil</keyword>
<dbReference type="AlphaFoldDB" id="A0A847SAL0"/>
<organism evidence="8 9">
    <name type="scientific">Leeia aquatica</name>
    <dbReference type="NCBI Taxonomy" id="2725557"/>
    <lineage>
        <taxon>Bacteria</taxon>
        <taxon>Pseudomonadati</taxon>
        <taxon>Pseudomonadota</taxon>
        <taxon>Betaproteobacteria</taxon>
        <taxon>Neisseriales</taxon>
        <taxon>Leeiaceae</taxon>
        <taxon>Leeia</taxon>
    </lineage>
</organism>
<feature type="domain" description="CusB-like beta-barrel" evidence="7">
    <location>
        <begin position="257"/>
        <end position="297"/>
    </location>
</feature>
<feature type="coiled-coil region" evidence="5">
    <location>
        <begin position="83"/>
        <end position="189"/>
    </location>
</feature>
<reference evidence="8 9" key="1">
    <citation type="submission" date="2020-04" db="EMBL/GenBank/DDBJ databases">
        <title>Draft genome of Leeia sp. IMCC25680.</title>
        <authorList>
            <person name="Song J."/>
            <person name="Cho J.-C."/>
        </authorList>
    </citation>
    <scope>NUCLEOTIDE SEQUENCE [LARGE SCALE GENOMIC DNA]</scope>
    <source>
        <strain evidence="8 9">IMCC25680</strain>
    </source>
</reference>
<keyword evidence="4" id="KW-0472">Membrane</keyword>
<evidence type="ECO:0000313" key="8">
    <source>
        <dbReference type="EMBL" id="NLR76763.1"/>
    </source>
</evidence>
<dbReference type="GO" id="GO:0016020">
    <property type="term" value="C:membrane"/>
    <property type="evidence" value="ECO:0007669"/>
    <property type="project" value="UniProtKB-SubCell"/>
</dbReference>
<comment type="subcellular location">
    <subcellularLocation>
        <location evidence="1">Membrane</location>
        <topology evidence="1">Single-pass membrane protein</topology>
    </subcellularLocation>
</comment>
<sequence length="351" mass="37392">MDTPAAPKKQNKARLVLLLATLSIGAGLGYKWWHGNHYVSTDNAQIEGHIVPVLPKIGGYIDQISVRDNQLIKAGDVIAVLDIRDLQARLNQAEAELAAAQAAVGQKGQTGQIQAQISVAEANASAARANIQQAAANADKARKDYQRIQSLVAQKFLPPQQLDAAAANLQAAEANLQAMRSNAHAAGEQVQVGGANLKQAEARVQSARAARDYAALQLSYSQIKAPVAGRVSKKSLEPGQLVQPGQLLLSLVPENDLWVTANFKETDIGRIHAGQKVEVEVDAYPGHAFEGEVDSVSAATGARFSLLPPDNATGNFTKVVQRVPVKIRLNKLDPAHYPLRPGMSVVATVVM</sequence>
<name>A0A847SAL0_9NEIS</name>
<keyword evidence="3" id="KW-1133">Transmembrane helix</keyword>
<dbReference type="PANTHER" id="PTHR30386">
    <property type="entry name" value="MEMBRANE FUSION SUBUNIT OF EMRAB-TOLC MULTIDRUG EFFLUX PUMP"/>
    <property type="match status" value="1"/>
</dbReference>
<dbReference type="Gene3D" id="2.40.30.170">
    <property type="match status" value="1"/>
</dbReference>